<dbReference type="Gene3D" id="3.40.605.10">
    <property type="entry name" value="Aldehyde Dehydrogenase, Chain A, domain 1"/>
    <property type="match status" value="1"/>
</dbReference>
<comment type="caution">
    <text evidence="4">The sequence shown here is derived from an EMBL/GenBank/DDBJ whole genome shotgun (WGS) entry which is preliminary data.</text>
</comment>
<organism evidence="4 5">
    <name type="scientific">Gordonia humi</name>
    <dbReference type="NCBI Taxonomy" id="686429"/>
    <lineage>
        <taxon>Bacteria</taxon>
        <taxon>Bacillati</taxon>
        <taxon>Actinomycetota</taxon>
        <taxon>Actinomycetes</taxon>
        <taxon>Mycobacteriales</taxon>
        <taxon>Gordoniaceae</taxon>
        <taxon>Gordonia</taxon>
    </lineage>
</organism>
<dbReference type="InterPro" id="IPR016162">
    <property type="entry name" value="Ald_DH_N"/>
</dbReference>
<evidence type="ECO:0000259" key="3">
    <source>
        <dbReference type="Pfam" id="PF00171"/>
    </source>
</evidence>
<name>A0A840F3F4_9ACTN</name>
<evidence type="ECO:0000256" key="2">
    <source>
        <dbReference type="ARBA" id="ARBA00023002"/>
    </source>
</evidence>
<dbReference type="EMBL" id="JACIFP010000001">
    <property type="protein sequence ID" value="MBB4134107.1"/>
    <property type="molecule type" value="Genomic_DNA"/>
</dbReference>
<dbReference type="FunFam" id="3.40.309.10:FF:000012">
    <property type="entry name" value="Betaine aldehyde dehydrogenase"/>
    <property type="match status" value="1"/>
</dbReference>
<evidence type="ECO:0000313" key="5">
    <source>
        <dbReference type="Proteomes" id="UP000551501"/>
    </source>
</evidence>
<accession>A0A840F3F4</accession>
<evidence type="ECO:0000256" key="1">
    <source>
        <dbReference type="ARBA" id="ARBA00009986"/>
    </source>
</evidence>
<dbReference type="GO" id="GO:0004029">
    <property type="term" value="F:aldehyde dehydrogenase (NAD+) activity"/>
    <property type="evidence" value="ECO:0007669"/>
    <property type="project" value="UniProtKB-EC"/>
</dbReference>
<dbReference type="InterPro" id="IPR016161">
    <property type="entry name" value="Ald_DH/histidinol_DH"/>
</dbReference>
<dbReference type="PANTHER" id="PTHR11699">
    <property type="entry name" value="ALDEHYDE DEHYDROGENASE-RELATED"/>
    <property type="match status" value="1"/>
</dbReference>
<sequence length="503" mass="54137">MTTPHYRMIIGGTEIDSDDRYELVNPATEDVIASAAKGDASHVDAAVAEAKKTFEAGIWRNLPTAERAAVFDRAADLLETRADEMVRLTTMEDGTTVRLANVFSVIMPSGNLRYFADELRRYNPDSPGELVGPPYQAGKVRREPLGVCAAITPWNFPVALGAWKVLPALAMGNSVVLKPDEKTPITSLILAEILSEAGLPDGVFNVVTGDGETVGARLSAHPDVRKIAFTGSTEVGKKIVESSVGNLKRVTLELGGKGANVVLEDADIRTAVDGSIWAFLMHSGQACESGTRLLLPSSIHDEFVERLIERLKTIVIGDPSDPATDIGPLISAGQRDRVLKYLDIAKQEGATIAYGGGVPAGDIFTKGFWVEPTVLTGVTNDMTVAREEVFGPVLAVIRYDSVDEAIKIANDSEYGLSAGVWSEDLATAVSVAEQLESGSVWINDWHMINQVYPFGGFKQSGQGRELGRDAFSAYTQQKSIQVGVEKKLENRAYAMVLSTPPDN</sequence>
<reference evidence="4 5" key="1">
    <citation type="submission" date="2020-08" db="EMBL/GenBank/DDBJ databases">
        <title>Sequencing the genomes of 1000 actinobacteria strains.</title>
        <authorList>
            <person name="Klenk H.-P."/>
        </authorList>
    </citation>
    <scope>NUCLEOTIDE SEQUENCE [LARGE SCALE GENOMIC DNA]</scope>
    <source>
        <strain evidence="4 5">DSM 45298</strain>
    </source>
</reference>
<proteinExistence type="inferred from homology"/>
<dbReference type="SUPFAM" id="SSF53720">
    <property type="entry name" value="ALDH-like"/>
    <property type="match status" value="1"/>
</dbReference>
<dbReference type="InterPro" id="IPR016163">
    <property type="entry name" value="Ald_DH_C"/>
</dbReference>
<dbReference type="FunFam" id="3.40.605.10:FF:000007">
    <property type="entry name" value="NAD/NADP-dependent betaine aldehyde dehydrogenase"/>
    <property type="match status" value="1"/>
</dbReference>
<dbReference type="RefSeq" id="WP_183369325.1">
    <property type="nucleotide sequence ID" value="NZ_BAABHL010000105.1"/>
</dbReference>
<keyword evidence="2 4" id="KW-0560">Oxidoreductase</keyword>
<evidence type="ECO:0000313" key="4">
    <source>
        <dbReference type="EMBL" id="MBB4134107.1"/>
    </source>
</evidence>
<dbReference type="EC" id="1.2.1.3" evidence="4"/>
<comment type="similarity">
    <text evidence="1">Belongs to the aldehyde dehydrogenase family.</text>
</comment>
<dbReference type="Gene3D" id="3.40.309.10">
    <property type="entry name" value="Aldehyde Dehydrogenase, Chain A, domain 2"/>
    <property type="match status" value="1"/>
</dbReference>
<dbReference type="CDD" id="cd07138">
    <property type="entry name" value="ALDH_CddD_SSP0762"/>
    <property type="match status" value="1"/>
</dbReference>
<dbReference type="Pfam" id="PF00171">
    <property type="entry name" value="Aldedh"/>
    <property type="match status" value="1"/>
</dbReference>
<keyword evidence="5" id="KW-1185">Reference proteome</keyword>
<dbReference type="AlphaFoldDB" id="A0A840F3F4"/>
<feature type="domain" description="Aldehyde dehydrogenase" evidence="3">
    <location>
        <begin position="18"/>
        <end position="480"/>
    </location>
</feature>
<dbReference type="InterPro" id="IPR015590">
    <property type="entry name" value="Aldehyde_DH_dom"/>
</dbReference>
<gene>
    <name evidence="4" type="ORF">BKA16_000659</name>
</gene>
<dbReference type="Proteomes" id="UP000551501">
    <property type="component" value="Unassembled WGS sequence"/>
</dbReference>
<protein>
    <submittedName>
        <fullName evidence="4">Aldehyde dehydrogenase (NAD+)</fullName>
        <ecNumber evidence="4">1.2.1.3</ecNumber>
    </submittedName>
</protein>